<name>A0ABT8D6M4_9RHOB</name>
<dbReference type="Proteomes" id="UP001243846">
    <property type="component" value="Unassembled WGS sequence"/>
</dbReference>
<keyword evidence="2" id="KW-1185">Reference proteome</keyword>
<proteinExistence type="predicted"/>
<comment type="caution">
    <text evidence="1">The sequence shown here is derived from an EMBL/GenBank/DDBJ whole genome shotgun (WGS) entry which is preliminary data.</text>
</comment>
<gene>
    <name evidence="1" type="ORF">QWZ10_10900</name>
</gene>
<dbReference type="PANTHER" id="PTHR39337:SF1">
    <property type="entry name" value="BLR5642 PROTEIN"/>
    <property type="match status" value="1"/>
</dbReference>
<reference evidence="2" key="1">
    <citation type="journal article" date="2019" name="Int. J. Syst. Evol. Microbiol.">
        <title>The Global Catalogue of Microorganisms (GCM) 10K type strain sequencing project: providing services to taxonomists for standard genome sequencing and annotation.</title>
        <authorList>
            <consortium name="The Broad Institute Genomics Platform"/>
            <consortium name="The Broad Institute Genome Sequencing Center for Infectious Disease"/>
            <person name="Wu L."/>
            <person name="Ma J."/>
        </authorList>
    </citation>
    <scope>NUCLEOTIDE SEQUENCE [LARGE SCALE GENOMIC DNA]</scope>
    <source>
        <strain evidence="2">CECT 8482</strain>
    </source>
</reference>
<protein>
    <submittedName>
        <fullName evidence="1">DUF488 domain-containing protein</fullName>
    </submittedName>
</protein>
<dbReference type="InterPro" id="IPR007438">
    <property type="entry name" value="DUF488"/>
</dbReference>
<sequence>MSVVYTIGYESTDIDRFVRTLSLAGIQVLADVRAVTVSRKKGFSKTKLAERLNAEGIEYRHFRELGDPKPGREAARAGDFRKFREIYGAHFSRIESQTDLTI</sequence>
<dbReference type="PANTHER" id="PTHR39337">
    <property type="entry name" value="BLR5642 PROTEIN"/>
    <property type="match status" value="1"/>
</dbReference>
<evidence type="ECO:0000313" key="1">
    <source>
        <dbReference type="EMBL" id="MDN3712169.1"/>
    </source>
</evidence>
<dbReference type="Pfam" id="PF04343">
    <property type="entry name" value="DUF488"/>
    <property type="match status" value="1"/>
</dbReference>
<evidence type="ECO:0000313" key="2">
    <source>
        <dbReference type="Proteomes" id="UP001243846"/>
    </source>
</evidence>
<dbReference type="EMBL" id="JAUFRC010000001">
    <property type="protein sequence ID" value="MDN3712169.1"/>
    <property type="molecule type" value="Genomic_DNA"/>
</dbReference>
<accession>A0ABT8D6M4</accession>
<organism evidence="1 2">
    <name type="scientific">Paracoccus cavernae</name>
    <dbReference type="NCBI Taxonomy" id="1571207"/>
    <lineage>
        <taxon>Bacteria</taxon>
        <taxon>Pseudomonadati</taxon>
        <taxon>Pseudomonadota</taxon>
        <taxon>Alphaproteobacteria</taxon>
        <taxon>Rhodobacterales</taxon>
        <taxon>Paracoccaceae</taxon>
        <taxon>Paracoccus</taxon>
    </lineage>
</organism>